<reference evidence="7" key="2">
    <citation type="journal article" date="2024" name="Plant">
        <title>Genomic evolution and insights into agronomic trait innovations of Sesamum species.</title>
        <authorList>
            <person name="Miao H."/>
            <person name="Wang L."/>
            <person name="Qu L."/>
            <person name="Liu H."/>
            <person name="Sun Y."/>
            <person name="Le M."/>
            <person name="Wang Q."/>
            <person name="Wei S."/>
            <person name="Zheng Y."/>
            <person name="Lin W."/>
            <person name="Duan Y."/>
            <person name="Cao H."/>
            <person name="Xiong S."/>
            <person name="Wang X."/>
            <person name="Wei L."/>
            <person name="Li C."/>
            <person name="Ma Q."/>
            <person name="Ju M."/>
            <person name="Zhao R."/>
            <person name="Li G."/>
            <person name="Mu C."/>
            <person name="Tian Q."/>
            <person name="Mei H."/>
            <person name="Zhang T."/>
            <person name="Gao T."/>
            <person name="Zhang H."/>
        </authorList>
    </citation>
    <scope>NUCLEOTIDE SEQUENCE</scope>
    <source>
        <strain evidence="7">K16</strain>
    </source>
</reference>
<protein>
    <recommendedName>
        <fullName evidence="6">S-protein homolog</fullName>
    </recommendedName>
</protein>
<dbReference type="PANTHER" id="PTHR31232">
    <property type="match status" value="1"/>
</dbReference>
<comment type="similarity">
    <text evidence="2 6">Belongs to the plant self-incompatibility (S1) protein family.</text>
</comment>
<evidence type="ECO:0000256" key="3">
    <source>
        <dbReference type="ARBA" id="ARBA00022471"/>
    </source>
</evidence>
<gene>
    <name evidence="7" type="ORF">Sango_0769300</name>
</gene>
<comment type="subcellular location">
    <subcellularLocation>
        <location evidence="1 6">Secreted</location>
    </subcellularLocation>
</comment>
<keyword evidence="3 6" id="KW-0713">Self-incompatibility</keyword>
<evidence type="ECO:0000256" key="2">
    <source>
        <dbReference type="ARBA" id="ARBA00005581"/>
    </source>
</evidence>
<name>A0AAE1X3A1_9LAMI</name>
<evidence type="ECO:0000313" key="7">
    <source>
        <dbReference type="EMBL" id="KAK4404007.1"/>
    </source>
</evidence>
<evidence type="ECO:0000256" key="5">
    <source>
        <dbReference type="ARBA" id="ARBA00022729"/>
    </source>
</evidence>
<reference evidence="7" key="1">
    <citation type="submission" date="2020-06" db="EMBL/GenBank/DDBJ databases">
        <authorList>
            <person name="Li T."/>
            <person name="Hu X."/>
            <person name="Zhang T."/>
            <person name="Song X."/>
            <person name="Zhang H."/>
            <person name="Dai N."/>
            <person name="Sheng W."/>
            <person name="Hou X."/>
            <person name="Wei L."/>
        </authorList>
    </citation>
    <scope>NUCLEOTIDE SEQUENCE</scope>
    <source>
        <strain evidence="7">K16</strain>
        <tissue evidence="7">Leaf</tissue>
    </source>
</reference>
<evidence type="ECO:0000256" key="6">
    <source>
        <dbReference type="RuleBase" id="RU367044"/>
    </source>
</evidence>
<accession>A0AAE1X3A1</accession>
<dbReference type="GO" id="GO:0005576">
    <property type="term" value="C:extracellular region"/>
    <property type="evidence" value="ECO:0007669"/>
    <property type="project" value="UniProtKB-SubCell"/>
</dbReference>
<evidence type="ECO:0000256" key="4">
    <source>
        <dbReference type="ARBA" id="ARBA00022525"/>
    </source>
</evidence>
<dbReference type="InterPro" id="IPR010264">
    <property type="entry name" value="Self-incomp_S1"/>
</dbReference>
<keyword evidence="8" id="KW-1185">Reference proteome</keyword>
<dbReference type="GO" id="GO:0060320">
    <property type="term" value="P:rejection of self pollen"/>
    <property type="evidence" value="ECO:0007669"/>
    <property type="project" value="UniProtKB-KW"/>
</dbReference>
<dbReference type="EMBL" id="JACGWL010000004">
    <property type="protein sequence ID" value="KAK4404007.1"/>
    <property type="molecule type" value="Genomic_DNA"/>
</dbReference>
<feature type="signal peptide" evidence="6">
    <location>
        <begin position="1"/>
        <end position="22"/>
    </location>
</feature>
<keyword evidence="5 6" id="KW-0732">Signal</keyword>
<proteinExistence type="inferred from homology"/>
<dbReference type="AlphaFoldDB" id="A0AAE1X3A1"/>
<keyword evidence="4 6" id="KW-0964">Secreted</keyword>
<feature type="chain" id="PRO_5041783605" description="S-protein homolog" evidence="6">
    <location>
        <begin position="23"/>
        <end position="151"/>
    </location>
</feature>
<dbReference type="Proteomes" id="UP001289374">
    <property type="component" value="Unassembled WGS sequence"/>
</dbReference>
<dbReference type="Pfam" id="PF05938">
    <property type="entry name" value="Self-incomp_S1"/>
    <property type="match status" value="1"/>
</dbReference>
<evidence type="ECO:0000256" key="1">
    <source>
        <dbReference type="ARBA" id="ARBA00004613"/>
    </source>
</evidence>
<organism evidence="7 8">
    <name type="scientific">Sesamum angolense</name>
    <dbReference type="NCBI Taxonomy" id="2727404"/>
    <lineage>
        <taxon>Eukaryota</taxon>
        <taxon>Viridiplantae</taxon>
        <taxon>Streptophyta</taxon>
        <taxon>Embryophyta</taxon>
        <taxon>Tracheophyta</taxon>
        <taxon>Spermatophyta</taxon>
        <taxon>Magnoliopsida</taxon>
        <taxon>eudicotyledons</taxon>
        <taxon>Gunneridae</taxon>
        <taxon>Pentapetalae</taxon>
        <taxon>asterids</taxon>
        <taxon>lamiids</taxon>
        <taxon>Lamiales</taxon>
        <taxon>Pedaliaceae</taxon>
        <taxon>Sesamum</taxon>
    </lineage>
</organism>
<dbReference type="PANTHER" id="PTHR31232:SF155">
    <property type="entry name" value="PLANT SELF-INCOMPATIBILITY PROTEIN S1 FAMILY"/>
    <property type="match status" value="1"/>
</dbReference>
<evidence type="ECO:0000313" key="8">
    <source>
        <dbReference type="Proteomes" id="UP001289374"/>
    </source>
</evidence>
<sequence>MSPAKFLHTCLPFLLLSVLLQTNPSRQLACIFTPKFTVRITNNLPIYTGPLRLHCASKDDDLGYHSISLFGEFKWSFCDRFVGDTLFFCHLWWDAKDGTKTKQFDAFYSEWSPRCVSGVCNWAANEDGVYFTGYNPPEQWQKRYNWENGII</sequence>
<comment type="caution">
    <text evidence="7">The sequence shown here is derived from an EMBL/GenBank/DDBJ whole genome shotgun (WGS) entry which is preliminary data.</text>
</comment>